<name>A0ACB9EHA0_ARCLA</name>
<dbReference type="Proteomes" id="UP001055879">
    <property type="component" value="Linkage Group LG02"/>
</dbReference>
<dbReference type="EMBL" id="CM042048">
    <property type="protein sequence ID" value="KAI3757827.1"/>
    <property type="molecule type" value="Genomic_DNA"/>
</dbReference>
<evidence type="ECO:0000313" key="2">
    <source>
        <dbReference type="Proteomes" id="UP001055879"/>
    </source>
</evidence>
<proteinExistence type="predicted"/>
<reference evidence="2" key="1">
    <citation type="journal article" date="2022" name="Mol. Ecol. Resour.">
        <title>The genomes of chicory, endive, great burdock and yacon provide insights into Asteraceae palaeo-polyploidization history and plant inulin production.</title>
        <authorList>
            <person name="Fan W."/>
            <person name="Wang S."/>
            <person name="Wang H."/>
            <person name="Wang A."/>
            <person name="Jiang F."/>
            <person name="Liu H."/>
            <person name="Zhao H."/>
            <person name="Xu D."/>
            <person name="Zhang Y."/>
        </authorList>
    </citation>
    <scope>NUCLEOTIDE SEQUENCE [LARGE SCALE GENOMIC DNA]</scope>
    <source>
        <strain evidence="2">cv. Niubang</strain>
    </source>
</reference>
<protein>
    <submittedName>
        <fullName evidence="1">Uncharacterized protein</fullName>
    </submittedName>
</protein>
<gene>
    <name evidence="1" type="ORF">L6452_05370</name>
</gene>
<comment type="caution">
    <text evidence="1">The sequence shown here is derived from an EMBL/GenBank/DDBJ whole genome shotgun (WGS) entry which is preliminary data.</text>
</comment>
<accession>A0ACB9EHA0</accession>
<sequence>MCVVGELFNAESLAYITSSIAFLDPIKIRNLIALDSVNICIYLPMPIMCRNMNSFVLISSVCCGKGR</sequence>
<organism evidence="1 2">
    <name type="scientific">Arctium lappa</name>
    <name type="common">Greater burdock</name>
    <name type="synonym">Lappa major</name>
    <dbReference type="NCBI Taxonomy" id="4217"/>
    <lineage>
        <taxon>Eukaryota</taxon>
        <taxon>Viridiplantae</taxon>
        <taxon>Streptophyta</taxon>
        <taxon>Embryophyta</taxon>
        <taxon>Tracheophyta</taxon>
        <taxon>Spermatophyta</taxon>
        <taxon>Magnoliopsida</taxon>
        <taxon>eudicotyledons</taxon>
        <taxon>Gunneridae</taxon>
        <taxon>Pentapetalae</taxon>
        <taxon>asterids</taxon>
        <taxon>campanulids</taxon>
        <taxon>Asterales</taxon>
        <taxon>Asteraceae</taxon>
        <taxon>Carduoideae</taxon>
        <taxon>Cardueae</taxon>
        <taxon>Arctiinae</taxon>
        <taxon>Arctium</taxon>
    </lineage>
</organism>
<keyword evidence="2" id="KW-1185">Reference proteome</keyword>
<reference evidence="1 2" key="2">
    <citation type="journal article" date="2022" name="Mol. Ecol. Resour.">
        <title>The genomes of chicory, endive, great burdock and yacon provide insights into Asteraceae paleo-polyploidization history and plant inulin production.</title>
        <authorList>
            <person name="Fan W."/>
            <person name="Wang S."/>
            <person name="Wang H."/>
            <person name="Wang A."/>
            <person name="Jiang F."/>
            <person name="Liu H."/>
            <person name="Zhao H."/>
            <person name="Xu D."/>
            <person name="Zhang Y."/>
        </authorList>
    </citation>
    <scope>NUCLEOTIDE SEQUENCE [LARGE SCALE GENOMIC DNA]</scope>
    <source>
        <strain evidence="2">cv. Niubang</strain>
    </source>
</reference>
<evidence type="ECO:0000313" key="1">
    <source>
        <dbReference type="EMBL" id="KAI3757827.1"/>
    </source>
</evidence>